<accession>A0A811S529</accession>
<gene>
    <name evidence="2" type="ORF">NCGR_LOCUS59844</name>
</gene>
<dbReference type="Proteomes" id="UP000604825">
    <property type="component" value="Unassembled WGS sequence"/>
</dbReference>
<organism evidence="2 3">
    <name type="scientific">Miscanthus lutarioriparius</name>
    <dbReference type="NCBI Taxonomy" id="422564"/>
    <lineage>
        <taxon>Eukaryota</taxon>
        <taxon>Viridiplantae</taxon>
        <taxon>Streptophyta</taxon>
        <taxon>Embryophyta</taxon>
        <taxon>Tracheophyta</taxon>
        <taxon>Spermatophyta</taxon>
        <taxon>Magnoliopsida</taxon>
        <taxon>Liliopsida</taxon>
        <taxon>Poales</taxon>
        <taxon>Poaceae</taxon>
        <taxon>PACMAD clade</taxon>
        <taxon>Panicoideae</taxon>
        <taxon>Andropogonodae</taxon>
        <taxon>Andropogoneae</taxon>
        <taxon>Saccharinae</taxon>
        <taxon>Miscanthus</taxon>
    </lineage>
</organism>
<sequence length="235" mass="25709">MEDYLDSYYSVYHFRLAYGGVIKPLPDKSQWVRVNPGFKVLPPLTKRDPGRQKKLRTPSCLENKGNKPRGKGMWQVQCKQCLGHGHRSTSPKCPFNGTKKRKSRAKKGKAGRPLGCSKGDASPSSSKRQKVQVQENSGNNSPGLVEVPEGTSQISTSPGAVTRSQMQITLAGFGGTNQISTSPRTVTKSSCTEPLNFPIVFSQAREGASNAITTPRRRLGLKKKLTPKKAKKIDV</sequence>
<dbReference type="EMBL" id="CAJGYO010000018">
    <property type="protein sequence ID" value="CAD6335746.1"/>
    <property type="molecule type" value="Genomic_DNA"/>
</dbReference>
<proteinExistence type="predicted"/>
<name>A0A811S529_9POAL</name>
<protein>
    <submittedName>
        <fullName evidence="2">Uncharacterized protein</fullName>
    </submittedName>
</protein>
<feature type="compositionally biased region" description="Polar residues" evidence="1">
    <location>
        <begin position="122"/>
        <end position="142"/>
    </location>
</feature>
<feature type="compositionally biased region" description="Polar residues" evidence="1">
    <location>
        <begin position="150"/>
        <end position="161"/>
    </location>
</feature>
<dbReference type="AlphaFoldDB" id="A0A811S529"/>
<dbReference type="OrthoDB" id="785617at2759"/>
<keyword evidence="3" id="KW-1185">Reference proteome</keyword>
<evidence type="ECO:0000313" key="3">
    <source>
        <dbReference type="Proteomes" id="UP000604825"/>
    </source>
</evidence>
<evidence type="ECO:0000256" key="1">
    <source>
        <dbReference type="SAM" id="MobiDB-lite"/>
    </source>
</evidence>
<evidence type="ECO:0000313" key="2">
    <source>
        <dbReference type="EMBL" id="CAD6335746.1"/>
    </source>
</evidence>
<feature type="region of interest" description="Disordered" evidence="1">
    <location>
        <begin position="43"/>
        <end position="161"/>
    </location>
</feature>
<comment type="caution">
    <text evidence="2">The sequence shown here is derived from an EMBL/GenBank/DDBJ whole genome shotgun (WGS) entry which is preliminary data.</text>
</comment>
<reference evidence="2" key="1">
    <citation type="submission" date="2020-10" db="EMBL/GenBank/DDBJ databases">
        <authorList>
            <person name="Han B."/>
            <person name="Lu T."/>
            <person name="Zhao Q."/>
            <person name="Huang X."/>
            <person name="Zhao Y."/>
        </authorList>
    </citation>
    <scope>NUCLEOTIDE SEQUENCE</scope>
</reference>
<feature type="compositionally biased region" description="Basic residues" evidence="1">
    <location>
        <begin position="98"/>
        <end position="110"/>
    </location>
</feature>